<organism evidence="4 5">
    <name type="scientific">Holothuria leucospilota</name>
    <name type="common">Black long sea cucumber</name>
    <name type="synonym">Mertensiothuria leucospilota</name>
    <dbReference type="NCBI Taxonomy" id="206669"/>
    <lineage>
        <taxon>Eukaryota</taxon>
        <taxon>Metazoa</taxon>
        <taxon>Echinodermata</taxon>
        <taxon>Eleutherozoa</taxon>
        <taxon>Echinozoa</taxon>
        <taxon>Holothuroidea</taxon>
        <taxon>Aspidochirotacea</taxon>
        <taxon>Aspidochirotida</taxon>
        <taxon>Holothuriidae</taxon>
        <taxon>Holothuria</taxon>
    </lineage>
</organism>
<evidence type="ECO:0000313" key="4">
    <source>
        <dbReference type="EMBL" id="KAJ8043814.1"/>
    </source>
</evidence>
<dbReference type="GO" id="GO:0050482">
    <property type="term" value="P:arachidonate secretion"/>
    <property type="evidence" value="ECO:0007669"/>
    <property type="project" value="InterPro"/>
</dbReference>
<dbReference type="Gene3D" id="1.20.90.10">
    <property type="entry name" value="Phospholipase A2 domain"/>
    <property type="match status" value="1"/>
</dbReference>
<evidence type="ECO:0000256" key="1">
    <source>
        <dbReference type="SAM" id="MobiDB-lite"/>
    </source>
</evidence>
<dbReference type="Proteomes" id="UP001152320">
    <property type="component" value="Chromosome 4"/>
</dbReference>
<sequence>MCDFRKGPSIPVLTKLIVFLVLTCDARTINDCGDFVAVKVWKYRRQLLIRKSNVWLREVVAWESQHSYAYILREVTNGEQSYQAIFDENMDLRNCQVTEGYTEDGNSALISDLKHECNQASATYLDIESEPGALELLLQTRAHTPETFKNLVKALDRDKIEVIKKDFPVNPEVYNSNNKLWEDDRLHNDEKLSEPADLGPSVLYYRRLAESVPAIIYFYLDFENNIKKCNDLNKEVLSRYGSVEMNEDPGMLAPWLPKFMRDFPGTLRKHMEAVGLVDELEEAEDDEDDEYDETFQRENSVQDEGEDFHERQKRGLFMFPGTLWCGTGNRAPTYDSLGMYNKTDMCCREHDHSTDAMSIGSRETKYHLTNWAMFTVTHCSLDKKFHKCLRQVKNMAAYEVGRGYFNIFNVQCFVIRKRKQCVEKYWYMPWRCKRHEYLDTACLRKAQIFPSQKYVWPF</sequence>
<gene>
    <name evidence="4" type="ORF">HOLleu_11084</name>
</gene>
<proteinExistence type="predicted"/>
<dbReference type="OrthoDB" id="6075074at2759"/>
<protein>
    <submittedName>
        <fullName evidence="4">Acidic phospholipase A2 PA4</fullName>
    </submittedName>
</protein>
<keyword evidence="2" id="KW-0732">Signal</keyword>
<feature type="signal peptide" evidence="2">
    <location>
        <begin position="1"/>
        <end position="26"/>
    </location>
</feature>
<keyword evidence="5" id="KW-1185">Reference proteome</keyword>
<feature type="domain" description="Phospholipase A2-like central" evidence="3">
    <location>
        <begin position="319"/>
        <end position="414"/>
    </location>
</feature>
<dbReference type="EMBL" id="JAIZAY010000004">
    <property type="protein sequence ID" value="KAJ8043814.1"/>
    <property type="molecule type" value="Genomic_DNA"/>
</dbReference>
<feature type="chain" id="PRO_5040407471" evidence="2">
    <location>
        <begin position="27"/>
        <end position="458"/>
    </location>
</feature>
<dbReference type="GO" id="GO:0004623">
    <property type="term" value="F:phospholipase A2 activity"/>
    <property type="evidence" value="ECO:0007669"/>
    <property type="project" value="InterPro"/>
</dbReference>
<evidence type="ECO:0000256" key="2">
    <source>
        <dbReference type="SAM" id="SignalP"/>
    </source>
</evidence>
<reference evidence="4" key="1">
    <citation type="submission" date="2021-10" db="EMBL/GenBank/DDBJ databases">
        <title>Tropical sea cucumber genome reveals ecological adaptation and Cuvierian tubules defense mechanism.</title>
        <authorList>
            <person name="Chen T."/>
        </authorList>
    </citation>
    <scope>NUCLEOTIDE SEQUENCE</scope>
    <source>
        <strain evidence="4">Nanhai2018</strain>
        <tissue evidence="4">Muscle</tissue>
    </source>
</reference>
<dbReference type="InterPro" id="IPR016090">
    <property type="entry name" value="PLA2-like_dom"/>
</dbReference>
<dbReference type="GO" id="GO:0006644">
    <property type="term" value="P:phospholipid metabolic process"/>
    <property type="evidence" value="ECO:0007669"/>
    <property type="project" value="InterPro"/>
</dbReference>
<evidence type="ECO:0000259" key="3">
    <source>
        <dbReference type="Pfam" id="PF05826"/>
    </source>
</evidence>
<name>A0A9Q1HEY2_HOLLE</name>
<comment type="caution">
    <text evidence="4">The sequence shown here is derived from an EMBL/GenBank/DDBJ whole genome shotgun (WGS) entry which is preliminary data.</text>
</comment>
<dbReference type="PANTHER" id="PTHR12253">
    <property type="entry name" value="RH14732P"/>
    <property type="match status" value="1"/>
</dbReference>
<dbReference type="InterPro" id="IPR036444">
    <property type="entry name" value="PLipase_A2_dom_sf"/>
</dbReference>
<accession>A0A9Q1HEY2</accession>
<evidence type="ECO:0000313" key="5">
    <source>
        <dbReference type="Proteomes" id="UP001152320"/>
    </source>
</evidence>
<dbReference type="AlphaFoldDB" id="A0A9Q1HEY2"/>
<feature type="compositionally biased region" description="Acidic residues" evidence="1">
    <location>
        <begin position="282"/>
        <end position="293"/>
    </location>
</feature>
<feature type="region of interest" description="Disordered" evidence="1">
    <location>
        <begin position="282"/>
        <end position="307"/>
    </location>
</feature>
<dbReference type="SUPFAM" id="SSF48619">
    <property type="entry name" value="Phospholipase A2, PLA2"/>
    <property type="match status" value="1"/>
</dbReference>
<dbReference type="Pfam" id="PF05826">
    <property type="entry name" value="Phospholip_A2_2"/>
    <property type="match status" value="1"/>
</dbReference>